<accession>A0AAN7H1B8</accession>
<dbReference type="AlphaFoldDB" id="A0AAN7H1B8"/>
<evidence type="ECO:0000313" key="3">
    <source>
        <dbReference type="EMBL" id="KAK4225634.1"/>
    </source>
</evidence>
<comment type="caution">
    <text evidence="3">The sequence shown here is derived from an EMBL/GenBank/DDBJ whole genome shotgun (WGS) entry which is preliminary data.</text>
</comment>
<dbReference type="InterPro" id="IPR035892">
    <property type="entry name" value="C2_domain_sf"/>
</dbReference>
<dbReference type="InterPro" id="IPR000008">
    <property type="entry name" value="C2_dom"/>
</dbReference>
<dbReference type="EMBL" id="MU865362">
    <property type="protein sequence ID" value="KAK4225634.1"/>
    <property type="molecule type" value="Genomic_DNA"/>
</dbReference>
<dbReference type="PANTHER" id="PTHR46980">
    <property type="entry name" value="TRICALBIN-1-RELATED"/>
    <property type="match status" value="1"/>
</dbReference>
<keyword evidence="4" id="KW-1185">Reference proteome</keyword>
<evidence type="ECO:0000256" key="1">
    <source>
        <dbReference type="SAM" id="MobiDB-lite"/>
    </source>
</evidence>
<dbReference type="SMART" id="SM00239">
    <property type="entry name" value="C2"/>
    <property type="match status" value="1"/>
</dbReference>
<dbReference type="PANTHER" id="PTHR46980:SF2">
    <property type="entry name" value="TRICALBIN-1-RELATED"/>
    <property type="match status" value="1"/>
</dbReference>
<dbReference type="SUPFAM" id="SSF49562">
    <property type="entry name" value="C2 domain (Calcium/lipid-binding domain, CaLB)"/>
    <property type="match status" value="1"/>
</dbReference>
<evidence type="ECO:0000313" key="4">
    <source>
        <dbReference type="Proteomes" id="UP001301958"/>
    </source>
</evidence>
<proteinExistence type="predicted"/>
<dbReference type="PROSITE" id="PS50004">
    <property type="entry name" value="C2"/>
    <property type="match status" value="1"/>
</dbReference>
<feature type="region of interest" description="Disordered" evidence="1">
    <location>
        <begin position="300"/>
        <end position="332"/>
    </location>
</feature>
<evidence type="ECO:0000259" key="2">
    <source>
        <dbReference type="PROSITE" id="PS50004"/>
    </source>
</evidence>
<feature type="region of interest" description="Disordered" evidence="1">
    <location>
        <begin position="225"/>
        <end position="260"/>
    </location>
</feature>
<dbReference type="Gene3D" id="2.60.40.150">
    <property type="entry name" value="C2 domain"/>
    <property type="match status" value="1"/>
</dbReference>
<dbReference type="InterPro" id="IPR052455">
    <property type="entry name" value="Tricalbin_domain"/>
</dbReference>
<dbReference type="Pfam" id="PF00168">
    <property type="entry name" value="C2"/>
    <property type="match status" value="1"/>
</dbReference>
<name>A0AAN7H1B8_9PEZI</name>
<reference evidence="3" key="2">
    <citation type="submission" date="2023-05" db="EMBL/GenBank/DDBJ databases">
        <authorList>
            <consortium name="Lawrence Berkeley National Laboratory"/>
            <person name="Steindorff A."/>
            <person name="Hensen N."/>
            <person name="Bonometti L."/>
            <person name="Westerberg I."/>
            <person name="Brannstrom I.O."/>
            <person name="Guillou S."/>
            <person name="Cros-Aarteil S."/>
            <person name="Calhoun S."/>
            <person name="Haridas S."/>
            <person name="Kuo A."/>
            <person name="Mondo S."/>
            <person name="Pangilinan J."/>
            <person name="Riley R."/>
            <person name="Labutti K."/>
            <person name="Andreopoulos B."/>
            <person name="Lipzen A."/>
            <person name="Chen C."/>
            <person name="Yanf M."/>
            <person name="Daum C."/>
            <person name="Ng V."/>
            <person name="Clum A."/>
            <person name="Ohm R."/>
            <person name="Martin F."/>
            <person name="Silar P."/>
            <person name="Natvig D."/>
            <person name="Lalanne C."/>
            <person name="Gautier V."/>
            <person name="Ament-Velasquez S.L."/>
            <person name="Kruys A."/>
            <person name="Hutchinson M.I."/>
            <person name="Powell A.J."/>
            <person name="Barry K."/>
            <person name="Miller A.N."/>
            <person name="Grigoriev I.V."/>
            <person name="Debuchy R."/>
            <person name="Gladieux P."/>
            <person name="Thoren M.H."/>
            <person name="Johannesson H."/>
        </authorList>
    </citation>
    <scope>NUCLEOTIDE SEQUENCE</scope>
    <source>
        <strain evidence="3">CBS 990.96</strain>
    </source>
</reference>
<feature type="domain" description="C2" evidence="2">
    <location>
        <begin position="317"/>
        <end position="444"/>
    </location>
</feature>
<organism evidence="3 4">
    <name type="scientific">Podospora fimiseda</name>
    <dbReference type="NCBI Taxonomy" id="252190"/>
    <lineage>
        <taxon>Eukaryota</taxon>
        <taxon>Fungi</taxon>
        <taxon>Dikarya</taxon>
        <taxon>Ascomycota</taxon>
        <taxon>Pezizomycotina</taxon>
        <taxon>Sordariomycetes</taxon>
        <taxon>Sordariomycetidae</taxon>
        <taxon>Sordariales</taxon>
        <taxon>Podosporaceae</taxon>
        <taxon>Podospora</taxon>
    </lineage>
</organism>
<sequence length="650" mass="73706">MDPVSITGLVGSCLSLGATITKTIRGLHDLKGRYDDAPMEVSLLLSQVAATQVTVQLMQKWLESAPQRQTIQSDEQIMTALEQCFDSCLLVITHIEKHITKVNFAEGRMSLGGRIKHIWDEEEVARYRNHLSCQSQALGMLFQNVQGSTSGSNHQFITKQENQRILKQAHDTASLYIDFSDEKISVFQQSLASGAPDFDTAFDFDDLTLDSGPYRAAFRSMLRKDREARRRDMQAPTEGQTEEASDEFPNPEPSSSKQQRIQPRFDQFASMQINDTKRAQQHVRLGPDPSDFASMQFSDANKVEDTPPTSVAESSTPVGRGPSSAQNDHISRQEGPLGVLRFYIRCANGLRISSNPRNLSPFLDTYARILSSSGIEKYRTKVCKRTNNPVWNEATYVLLEATTDKFFLEVATLRTWAQDESLGLTKFDSDASGYLVKGAGDRYLVCDRKHAQSKILNLRGKENGIIQFDVAFYPWNQDLGHDVSAPLPWIPTREHELYRESINPSSHKKGKQPRLERMRGMFGGSRDGRLGLRGYQPLELEDGSVVSDEVELYERLTSSLDEVTTSDIEQGTELLRKLYEYQLRIWAGDVHGVDPRLEPETVLDRQILPELRNLLSQWDTRTGAWTDEEIAELREIANMLTRWDYKHPRF</sequence>
<gene>
    <name evidence="3" type="ORF">QBC38DRAFT_482377</name>
</gene>
<feature type="compositionally biased region" description="Polar residues" evidence="1">
    <location>
        <begin position="307"/>
        <end position="328"/>
    </location>
</feature>
<dbReference type="Proteomes" id="UP001301958">
    <property type="component" value="Unassembled WGS sequence"/>
</dbReference>
<protein>
    <recommendedName>
        <fullName evidence="2">C2 domain-containing protein</fullName>
    </recommendedName>
</protein>
<reference evidence="3" key="1">
    <citation type="journal article" date="2023" name="Mol. Phylogenet. Evol.">
        <title>Genome-scale phylogeny and comparative genomics of the fungal order Sordariales.</title>
        <authorList>
            <person name="Hensen N."/>
            <person name="Bonometti L."/>
            <person name="Westerberg I."/>
            <person name="Brannstrom I.O."/>
            <person name="Guillou S."/>
            <person name="Cros-Aarteil S."/>
            <person name="Calhoun S."/>
            <person name="Haridas S."/>
            <person name="Kuo A."/>
            <person name="Mondo S."/>
            <person name="Pangilinan J."/>
            <person name="Riley R."/>
            <person name="LaButti K."/>
            <person name="Andreopoulos B."/>
            <person name="Lipzen A."/>
            <person name="Chen C."/>
            <person name="Yan M."/>
            <person name="Daum C."/>
            <person name="Ng V."/>
            <person name="Clum A."/>
            <person name="Steindorff A."/>
            <person name="Ohm R.A."/>
            <person name="Martin F."/>
            <person name="Silar P."/>
            <person name="Natvig D.O."/>
            <person name="Lalanne C."/>
            <person name="Gautier V."/>
            <person name="Ament-Velasquez S.L."/>
            <person name="Kruys A."/>
            <person name="Hutchinson M.I."/>
            <person name="Powell A.J."/>
            <person name="Barry K."/>
            <person name="Miller A.N."/>
            <person name="Grigoriev I.V."/>
            <person name="Debuchy R."/>
            <person name="Gladieux P."/>
            <person name="Hiltunen Thoren M."/>
            <person name="Johannesson H."/>
        </authorList>
    </citation>
    <scope>NUCLEOTIDE SEQUENCE</scope>
    <source>
        <strain evidence="3">CBS 990.96</strain>
    </source>
</reference>